<evidence type="ECO:0000256" key="1">
    <source>
        <dbReference type="ARBA" id="ARBA00010169"/>
    </source>
</evidence>
<comment type="similarity">
    <text evidence="1">Belongs to the CutA family.</text>
</comment>
<dbReference type="Gene3D" id="3.30.70.120">
    <property type="match status" value="1"/>
</dbReference>
<dbReference type="Proteomes" id="UP000315003">
    <property type="component" value="Chromosome"/>
</dbReference>
<dbReference type="OrthoDB" id="37622at2"/>
<gene>
    <name evidence="2" type="primary">cutA</name>
    <name evidence="2" type="ORF">SV7mr_45170</name>
</gene>
<accession>A0A517T0Q8</accession>
<keyword evidence="3" id="KW-1185">Reference proteome</keyword>
<sequence length="110" mass="12301">MRNDPALCLCLTTVAEVAEANALAQKLIEQRAAACVQLDAPIQSLYRWDGKLCQQSEVRLVIKTTVNAKGRVEQLLAEHHPYQVPQVIWIHAADAPADYAAWVHQQTETR</sequence>
<dbReference type="InterPro" id="IPR011322">
    <property type="entry name" value="N-reg_PII-like_a/b"/>
</dbReference>
<dbReference type="RefSeq" id="WP_145276406.1">
    <property type="nucleotide sequence ID" value="NZ_CP036272.1"/>
</dbReference>
<dbReference type="Pfam" id="PF03091">
    <property type="entry name" value="CutA1"/>
    <property type="match status" value="1"/>
</dbReference>
<dbReference type="PANTHER" id="PTHR23419:SF8">
    <property type="entry name" value="FI09726P"/>
    <property type="match status" value="1"/>
</dbReference>
<reference evidence="2 3" key="1">
    <citation type="submission" date="2019-02" db="EMBL/GenBank/DDBJ databases">
        <title>Deep-cultivation of Planctomycetes and their phenomic and genomic characterization uncovers novel biology.</title>
        <authorList>
            <person name="Wiegand S."/>
            <person name="Jogler M."/>
            <person name="Boedeker C."/>
            <person name="Pinto D."/>
            <person name="Vollmers J."/>
            <person name="Rivas-Marin E."/>
            <person name="Kohn T."/>
            <person name="Peeters S.H."/>
            <person name="Heuer A."/>
            <person name="Rast P."/>
            <person name="Oberbeckmann S."/>
            <person name="Bunk B."/>
            <person name="Jeske O."/>
            <person name="Meyerdierks A."/>
            <person name="Storesund J.E."/>
            <person name="Kallscheuer N."/>
            <person name="Luecker S."/>
            <person name="Lage O.M."/>
            <person name="Pohl T."/>
            <person name="Merkel B.J."/>
            <person name="Hornburger P."/>
            <person name="Mueller R.-W."/>
            <person name="Bruemmer F."/>
            <person name="Labrenz M."/>
            <person name="Spormann A.M."/>
            <person name="Op den Camp H."/>
            <person name="Overmann J."/>
            <person name="Amann R."/>
            <person name="Jetten M.S.M."/>
            <person name="Mascher T."/>
            <person name="Medema M.H."/>
            <person name="Devos D.P."/>
            <person name="Kaster A.-K."/>
            <person name="Ovreas L."/>
            <person name="Rohde M."/>
            <person name="Galperin M.Y."/>
            <person name="Jogler C."/>
        </authorList>
    </citation>
    <scope>NUCLEOTIDE SEQUENCE [LARGE SCALE GENOMIC DNA]</scope>
    <source>
        <strain evidence="2 3">SV_7m_r</strain>
    </source>
</reference>
<dbReference type="EMBL" id="CP036272">
    <property type="protein sequence ID" value="QDT61976.1"/>
    <property type="molecule type" value="Genomic_DNA"/>
</dbReference>
<evidence type="ECO:0000313" key="2">
    <source>
        <dbReference type="EMBL" id="QDT61976.1"/>
    </source>
</evidence>
<dbReference type="PANTHER" id="PTHR23419">
    <property type="entry name" value="DIVALENT CATION TOLERANCE CUTA-RELATED"/>
    <property type="match status" value="1"/>
</dbReference>
<protein>
    <submittedName>
        <fullName evidence="2">Divalent-cation tolerance protein CutA</fullName>
    </submittedName>
</protein>
<organism evidence="2 3">
    <name type="scientific">Stieleria bergensis</name>
    <dbReference type="NCBI Taxonomy" id="2528025"/>
    <lineage>
        <taxon>Bacteria</taxon>
        <taxon>Pseudomonadati</taxon>
        <taxon>Planctomycetota</taxon>
        <taxon>Planctomycetia</taxon>
        <taxon>Pirellulales</taxon>
        <taxon>Pirellulaceae</taxon>
        <taxon>Stieleria</taxon>
    </lineage>
</organism>
<dbReference type="SUPFAM" id="SSF54913">
    <property type="entry name" value="GlnB-like"/>
    <property type="match status" value="1"/>
</dbReference>
<dbReference type="InterPro" id="IPR004323">
    <property type="entry name" value="Ion_tolerance_CutA"/>
</dbReference>
<dbReference type="InterPro" id="IPR015867">
    <property type="entry name" value="N-reg_PII/ATP_PRibTrfase_C"/>
</dbReference>
<dbReference type="GO" id="GO:0005507">
    <property type="term" value="F:copper ion binding"/>
    <property type="evidence" value="ECO:0007669"/>
    <property type="project" value="TreeGrafter"/>
</dbReference>
<evidence type="ECO:0000313" key="3">
    <source>
        <dbReference type="Proteomes" id="UP000315003"/>
    </source>
</evidence>
<name>A0A517T0Q8_9BACT</name>
<proteinExistence type="inferred from homology"/>
<dbReference type="AlphaFoldDB" id="A0A517T0Q8"/>
<dbReference type="GO" id="GO:0010038">
    <property type="term" value="P:response to metal ion"/>
    <property type="evidence" value="ECO:0007669"/>
    <property type="project" value="InterPro"/>
</dbReference>